<evidence type="ECO:0000313" key="3">
    <source>
        <dbReference type="Proteomes" id="UP001154922"/>
    </source>
</evidence>
<comment type="caution">
    <text evidence="2">The sequence shown here is derived from an EMBL/GenBank/DDBJ whole genome shotgun (WGS) entry which is preliminary data.</text>
</comment>
<dbReference type="RefSeq" id="WP_231807496.1">
    <property type="nucleotide sequence ID" value="NZ_JAJOZG010000070.1"/>
</dbReference>
<organism evidence="2 3">
    <name type="scientific">Pseudomonas petroselini</name>
    <dbReference type="NCBI Taxonomy" id="2899822"/>
    <lineage>
        <taxon>Bacteria</taxon>
        <taxon>Pseudomonadati</taxon>
        <taxon>Pseudomonadota</taxon>
        <taxon>Gammaproteobacteria</taxon>
        <taxon>Pseudomonadales</taxon>
        <taxon>Pseudomonadaceae</taxon>
        <taxon>Pseudomonas</taxon>
    </lineage>
</organism>
<feature type="compositionally biased region" description="Basic and acidic residues" evidence="1">
    <location>
        <begin position="29"/>
        <end position="39"/>
    </location>
</feature>
<protein>
    <submittedName>
        <fullName evidence="2">Uncharacterized protein</fullName>
    </submittedName>
</protein>
<sequence length="87" mass="9758">MTSISSAPGTAFIAPTIDTSYGKPTQDQVRQDQQNDAKKNHPFPNVSPEQLQTLNSEQLQRLNKYPDMSYQDVRGGHGMEFANGFVW</sequence>
<evidence type="ECO:0000256" key="1">
    <source>
        <dbReference type="SAM" id="MobiDB-lite"/>
    </source>
</evidence>
<gene>
    <name evidence="2" type="ORF">LRQ20_01365</name>
</gene>
<accession>A0ABS8QPA9</accession>
<dbReference type="EMBL" id="JAJOZI010000005">
    <property type="protein sequence ID" value="MCD7037009.1"/>
    <property type="molecule type" value="Genomic_DNA"/>
</dbReference>
<reference evidence="2 3" key="1">
    <citation type="journal article" date="2022" name="Int. J. Syst. Evol. Microbiol.">
        <title>Pseudomonas petroselini sp. nov., a pathogen causing bacterial rot of parsley in Japan.</title>
        <authorList>
            <person name="Sawada H."/>
            <person name="Fujikawa T."/>
            <person name="Osada S."/>
            <person name="Satou M."/>
        </authorList>
    </citation>
    <scope>NUCLEOTIDE SEQUENCE [LARGE SCALE GENOMIC DNA]</scope>
    <source>
        <strain evidence="2 3">MAFF 311096</strain>
    </source>
</reference>
<name>A0ABS8QPA9_9PSED</name>
<proteinExistence type="predicted"/>
<feature type="compositionally biased region" description="Polar residues" evidence="1">
    <location>
        <begin position="17"/>
        <end position="28"/>
    </location>
</feature>
<dbReference type="Proteomes" id="UP001154922">
    <property type="component" value="Unassembled WGS sequence"/>
</dbReference>
<keyword evidence="3" id="KW-1185">Reference proteome</keyword>
<reference evidence="2 3" key="2">
    <citation type="journal article" date="2023" name="Plant Pathol.">
        <title>Dismantling and reorganizing Pseudomonas marginalis sensu#lato.</title>
        <authorList>
            <person name="Sawada H."/>
            <person name="Fujikawa T."/>
            <person name="Satou M."/>
        </authorList>
    </citation>
    <scope>NUCLEOTIDE SEQUENCE [LARGE SCALE GENOMIC DNA]</scope>
    <source>
        <strain evidence="2 3">MAFF 311096</strain>
    </source>
</reference>
<feature type="region of interest" description="Disordered" evidence="1">
    <location>
        <begin position="1"/>
        <end position="50"/>
    </location>
</feature>
<evidence type="ECO:0000313" key="2">
    <source>
        <dbReference type="EMBL" id="MCD7037009.1"/>
    </source>
</evidence>